<gene>
    <name evidence="7" type="ORF">V6617_02400</name>
</gene>
<feature type="transmembrane region" description="Helical" evidence="6">
    <location>
        <begin position="38"/>
        <end position="59"/>
    </location>
</feature>
<evidence type="ECO:0000256" key="5">
    <source>
        <dbReference type="ARBA" id="ARBA00023136"/>
    </source>
</evidence>
<feature type="transmembrane region" description="Helical" evidence="6">
    <location>
        <begin position="378"/>
        <end position="397"/>
    </location>
</feature>
<proteinExistence type="predicted"/>
<dbReference type="PANTHER" id="PTHR30250:SF11">
    <property type="entry name" value="O-ANTIGEN TRANSPORTER-RELATED"/>
    <property type="match status" value="1"/>
</dbReference>
<comment type="subcellular location">
    <subcellularLocation>
        <location evidence="1">Cell membrane</location>
        <topology evidence="1">Multi-pass membrane protein</topology>
    </subcellularLocation>
</comment>
<protein>
    <submittedName>
        <fullName evidence="7">Oligosaccharide flippase family protein</fullName>
    </submittedName>
</protein>
<feature type="transmembrane region" description="Helical" evidence="6">
    <location>
        <begin position="212"/>
        <end position="232"/>
    </location>
</feature>
<feature type="transmembrane region" description="Helical" evidence="6">
    <location>
        <begin position="285"/>
        <end position="304"/>
    </location>
</feature>
<evidence type="ECO:0000256" key="4">
    <source>
        <dbReference type="ARBA" id="ARBA00022989"/>
    </source>
</evidence>
<sequence>MSDLVRQAVTILFARGFIRIAQFVAFLLLARFMTPAEFGWFGIVTTAMTLAAMLGSLGLRQSFTYEIGQKRMTPGEAVGTTLVLWPVLTLFSAAVIYLLYGDQIPGLSSLQTGGLIVLGVAATMFVMLIQGVYLGRGDINAFSFSETLPRIALMIFAAGLALTASVTLFTALWAHVGGFVLAVPVALWLALRGAGKPLPRLDRLGGMLGYGLIFAFNLFVITLCSRISMFVIENYWGAEAAGQFFAAVRVNEIFLQAATALGMVLFSNAARQEPGVSVLGRNARIACWIFWFFLALAILVAFAAPQLLTIILGGNYAPAGTALQILAFGLAPAAAGKVIYPTLAGQGKPFFGTPVIIFSLLINLGLAFALVPTLGVHGGAWALVVGQYVLLAGYMVSCRRLENIPFRTFLVPRIYDLKQSVRIMRSKIPNVLRRTNN</sequence>
<evidence type="ECO:0000256" key="1">
    <source>
        <dbReference type="ARBA" id="ARBA00004651"/>
    </source>
</evidence>
<keyword evidence="8" id="KW-1185">Reference proteome</keyword>
<accession>A0ABZ2I5Y1</accession>
<feature type="transmembrane region" description="Helical" evidence="6">
    <location>
        <begin position="316"/>
        <end position="339"/>
    </location>
</feature>
<keyword evidence="2" id="KW-1003">Cell membrane</keyword>
<keyword evidence="5 6" id="KW-0472">Membrane</keyword>
<reference evidence="7 8" key="1">
    <citation type="submission" date="2024-02" db="EMBL/GenBank/DDBJ databases">
        <title>Complete genome sequence of Pelagibacterium nitratireducens ZH15.</title>
        <authorList>
            <person name="Zhao L.H."/>
        </authorList>
    </citation>
    <scope>NUCLEOTIDE SEQUENCE [LARGE SCALE GENOMIC DNA]</scope>
    <source>
        <strain evidence="7 8">ZH15</strain>
    </source>
</reference>
<organism evidence="7 8">
    <name type="scientific">Pelagibacterium nitratireducens</name>
    <dbReference type="NCBI Taxonomy" id="1046114"/>
    <lineage>
        <taxon>Bacteria</taxon>
        <taxon>Pseudomonadati</taxon>
        <taxon>Pseudomonadota</taxon>
        <taxon>Alphaproteobacteria</taxon>
        <taxon>Hyphomicrobiales</taxon>
        <taxon>Devosiaceae</taxon>
        <taxon>Pelagibacterium</taxon>
    </lineage>
</organism>
<keyword evidence="3 6" id="KW-0812">Transmembrane</keyword>
<name>A0ABZ2I5Y1_9HYPH</name>
<feature type="transmembrane region" description="Helical" evidence="6">
    <location>
        <begin position="80"/>
        <end position="100"/>
    </location>
</feature>
<feature type="transmembrane region" description="Helical" evidence="6">
    <location>
        <begin position="172"/>
        <end position="191"/>
    </location>
</feature>
<feature type="transmembrane region" description="Helical" evidence="6">
    <location>
        <begin position="12"/>
        <end position="32"/>
    </location>
</feature>
<evidence type="ECO:0000313" key="7">
    <source>
        <dbReference type="EMBL" id="WWT33336.1"/>
    </source>
</evidence>
<dbReference type="InterPro" id="IPR050833">
    <property type="entry name" value="Poly_Biosynth_Transport"/>
</dbReference>
<dbReference type="InterPro" id="IPR002797">
    <property type="entry name" value="Polysacc_synth"/>
</dbReference>
<feature type="transmembrane region" description="Helical" evidence="6">
    <location>
        <begin position="147"/>
        <end position="166"/>
    </location>
</feature>
<dbReference type="RefSeq" id="WP_338608850.1">
    <property type="nucleotide sequence ID" value="NZ_CP146275.1"/>
</dbReference>
<dbReference type="EMBL" id="CP146275">
    <property type="protein sequence ID" value="WWT33336.1"/>
    <property type="molecule type" value="Genomic_DNA"/>
</dbReference>
<dbReference type="Proteomes" id="UP001369958">
    <property type="component" value="Chromosome"/>
</dbReference>
<feature type="transmembrane region" description="Helical" evidence="6">
    <location>
        <begin position="244"/>
        <end position="265"/>
    </location>
</feature>
<dbReference type="PANTHER" id="PTHR30250">
    <property type="entry name" value="PST FAMILY PREDICTED COLANIC ACID TRANSPORTER"/>
    <property type="match status" value="1"/>
</dbReference>
<keyword evidence="4 6" id="KW-1133">Transmembrane helix</keyword>
<evidence type="ECO:0000313" key="8">
    <source>
        <dbReference type="Proteomes" id="UP001369958"/>
    </source>
</evidence>
<evidence type="ECO:0000256" key="6">
    <source>
        <dbReference type="SAM" id="Phobius"/>
    </source>
</evidence>
<feature type="transmembrane region" description="Helical" evidence="6">
    <location>
        <begin position="351"/>
        <end position="372"/>
    </location>
</feature>
<evidence type="ECO:0000256" key="2">
    <source>
        <dbReference type="ARBA" id="ARBA00022475"/>
    </source>
</evidence>
<feature type="transmembrane region" description="Helical" evidence="6">
    <location>
        <begin position="112"/>
        <end position="135"/>
    </location>
</feature>
<evidence type="ECO:0000256" key="3">
    <source>
        <dbReference type="ARBA" id="ARBA00022692"/>
    </source>
</evidence>
<dbReference type="Pfam" id="PF01943">
    <property type="entry name" value="Polysacc_synt"/>
    <property type="match status" value="1"/>
</dbReference>